<name>A0AA37U379_9RHOB</name>
<proteinExistence type="predicted"/>
<keyword evidence="3" id="KW-1185">Reference proteome</keyword>
<evidence type="ECO:0000313" key="1">
    <source>
        <dbReference type="EMBL" id="GLS87386.1"/>
    </source>
</evidence>
<reference evidence="2" key="2">
    <citation type="submission" date="2023-01" db="EMBL/GenBank/DDBJ databases">
        <title>Draft genome sequence of Cypionkella aquatica strain NBRC 111766.</title>
        <authorList>
            <person name="Sun Q."/>
            <person name="Mori K."/>
        </authorList>
    </citation>
    <scope>NUCLEOTIDE SEQUENCE</scope>
    <source>
        <strain evidence="2">NBRC 111766</strain>
    </source>
</reference>
<reference evidence="2 3" key="1">
    <citation type="journal article" date="2014" name="Int. J. Syst. Evol. Microbiol.">
        <title>Complete genome sequence of Corynebacterium casei LMG S-19264T (=DSM 44701T), isolated from a smear-ripened cheese.</title>
        <authorList>
            <consortium name="US DOE Joint Genome Institute (JGI-PGF)"/>
            <person name="Walter F."/>
            <person name="Albersmeier A."/>
            <person name="Kalinowski J."/>
            <person name="Ruckert C."/>
        </authorList>
    </citation>
    <scope>NUCLEOTIDE SEQUENCE [LARGE SCALE GENOMIC DNA]</scope>
    <source>
        <strain evidence="2 3">NBRC 111766</strain>
    </source>
</reference>
<dbReference type="AlphaFoldDB" id="A0AA37U379"/>
<evidence type="ECO:0000313" key="2">
    <source>
        <dbReference type="EMBL" id="GLS88572.1"/>
    </source>
</evidence>
<dbReference type="EMBL" id="BSPP01000007">
    <property type="protein sequence ID" value="GLS87386.1"/>
    <property type="molecule type" value="Genomic_DNA"/>
</dbReference>
<comment type="caution">
    <text evidence="2">The sequence shown here is derived from an EMBL/GenBank/DDBJ whole genome shotgun (WGS) entry which is preliminary data.</text>
</comment>
<protein>
    <submittedName>
        <fullName evidence="2">Uncharacterized protein</fullName>
    </submittedName>
</protein>
<sequence length="106" mass="11566">MTVNFSIGEYQPPDDLLAAAEQHYETALSDLLNAVNAVKAGLFDNTKALPQTVRDVRLAMDLIHTERGRLEKLRKQLAGSVGTGILDLHAARDEIGGRLARLRDAS</sequence>
<dbReference type="RefSeq" id="WP_284325545.1">
    <property type="nucleotide sequence ID" value="NZ_BSPP01000007.1"/>
</dbReference>
<dbReference type="Proteomes" id="UP001157355">
    <property type="component" value="Unassembled WGS sequence"/>
</dbReference>
<dbReference type="EMBL" id="BSPP01000014">
    <property type="protein sequence ID" value="GLS88572.1"/>
    <property type="molecule type" value="Genomic_DNA"/>
</dbReference>
<organism evidence="2 3">
    <name type="scientific">Cypionkella aquatica</name>
    <dbReference type="NCBI Taxonomy" id="1756042"/>
    <lineage>
        <taxon>Bacteria</taxon>
        <taxon>Pseudomonadati</taxon>
        <taxon>Pseudomonadota</taxon>
        <taxon>Alphaproteobacteria</taxon>
        <taxon>Rhodobacterales</taxon>
        <taxon>Paracoccaceae</taxon>
        <taxon>Cypionkella</taxon>
    </lineage>
</organism>
<accession>A0AA37U379</accession>
<evidence type="ECO:0000313" key="3">
    <source>
        <dbReference type="Proteomes" id="UP001157355"/>
    </source>
</evidence>
<gene>
    <name evidence="1" type="ORF">GCM10010873_23600</name>
    <name evidence="2" type="ORF">GCM10010873_35460</name>
</gene>